<accession>A0ABS3I8A7</accession>
<keyword evidence="1" id="KW-1133">Transmembrane helix</keyword>
<keyword evidence="3" id="KW-1185">Reference proteome</keyword>
<dbReference type="EMBL" id="JAFMPK010000038">
    <property type="protein sequence ID" value="MBO0609252.1"/>
    <property type="molecule type" value="Genomic_DNA"/>
</dbReference>
<organism evidence="2 3">
    <name type="scientific">Myceligenerans salitolerans</name>
    <dbReference type="NCBI Taxonomy" id="1230528"/>
    <lineage>
        <taxon>Bacteria</taxon>
        <taxon>Bacillati</taxon>
        <taxon>Actinomycetota</taxon>
        <taxon>Actinomycetes</taxon>
        <taxon>Micrococcales</taxon>
        <taxon>Promicromonosporaceae</taxon>
        <taxon>Myceligenerans</taxon>
    </lineage>
</organism>
<evidence type="ECO:0000256" key="1">
    <source>
        <dbReference type="SAM" id="Phobius"/>
    </source>
</evidence>
<keyword evidence="1" id="KW-0812">Transmembrane</keyword>
<proteinExistence type="predicted"/>
<dbReference type="Proteomes" id="UP000664617">
    <property type="component" value="Unassembled WGS sequence"/>
</dbReference>
<name>A0ABS3I8A7_9MICO</name>
<feature type="transmembrane region" description="Helical" evidence="1">
    <location>
        <begin position="63"/>
        <end position="81"/>
    </location>
</feature>
<keyword evidence="1" id="KW-0472">Membrane</keyword>
<evidence type="ECO:0000313" key="2">
    <source>
        <dbReference type="EMBL" id="MBO0609252.1"/>
    </source>
</evidence>
<feature type="transmembrane region" description="Helical" evidence="1">
    <location>
        <begin position="7"/>
        <end position="30"/>
    </location>
</feature>
<protein>
    <recommendedName>
        <fullName evidence="4">DUF3817 domain-containing protein</fullName>
    </recommendedName>
</protein>
<reference evidence="3" key="2">
    <citation type="submission" date="2023-07" db="EMBL/GenBank/DDBJ databases">
        <title>Myceligenerans salitolerans sp. nov., a halotolerant actinomycete isolated from a salt lake in Xinjiang, China.</title>
        <authorList>
            <person name="Guan T."/>
        </authorList>
    </citation>
    <scope>NUCLEOTIDE SEQUENCE [LARGE SCALE GENOMIC DNA]</scope>
    <source>
        <strain evidence="3">XHU 5031</strain>
    </source>
</reference>
<evidence type="ECO:0000313" key="3">
    <source>
        <dbReference type="Proteomes" id="UP000664617"/>
    </source>
</evidence>
<reference evidence="2 3" key="1">
    <citation type="submission" date="2021-03" db="EMBL/GenBank/DDBJ databases">
        <authorList>
            <person name="Xin L."/>
        </authorList>
    </citation>
    <scope>NUCLEOTIDE SEQUENCE [LARGE SCALE GENOMIC DNA]</scope>
    <source>
        <strain evidence="2 3">XHU 5031</strain>
    </source>
</reference>
<feature type="transmembrane region" description="Helical" evidence="1">
    <location>
        <begin position="36"/>
        <end position="56"/>
    </location>
</feature>
<gene>
    <name evidence="2" type="ORF">J0911_09435</name>
</gene>
<evidence type="ECO:0008006" key="4">
    <source>
        <dbReference type="Google" id="ProtNLM"/>
    </source>
</evidence>
<comment type="caution">
    <text evidence="2">The sequence shown here is derived from an EMBL/GenBank/DDBJ whole genome shotgun (WGS) entry which is preliminary data.</text>
</comment>
<dbReference type="RefSeq" id="WP_207275215.1">
    <property type="nucleotide sequence ID" value="NZ_JAFMPK010000038.1"/>
</dbReference>
<sequence>MSPRRLLHLVGSIELATLGLMLVNIATVHAPEVSSVLGPVHGLAYTTTVVVAVLVMRGRHRTWLLALVPGVGGLLAARSASPDPWEPGPDDAYV</sequence>